<dbReference type="GO" id="GO:0006284">
    <property type="term" value="P:base-excision repair"/>
    <property type="evidence" value="ECO:0007669"/>
    <property type="project" value="InterPro"/>
</dbReference>
<dbReference type="AlphaFoldDB" id="A0A367WX90"/>
<dbReference type="InterPro" id="IPR011257">
    <property type="entry name" value="DNA_glycosylase"/>
</dbReference>
<evidence type="ECO:0000313" key="2">
    <source>
        <dbReference type="Proteomes" id="UP000252255"/>
    </source>
</evidence>
<dbReference type="Proteomes" id="UP000252255">
    <property type="component" value="Unassembled WGS sequence"/>
</dbReference>
<dbReference type="PANTHER" id="PTHR30037">
    <property type="entry name" value="DNA-3-METHYLADENINE GLYCOSYLASE 1"/>
    <property type="match status" value="1"/>
</dbReference>
<sequence length="222" mass="24602">MRPFHEIEQAAIARKGSKDSLSSALLTPKSADDIARIPADRWLSEMSKCVFQAGFSWKVIETKWPRFEEVFDGFDVGRLSMMHDEDVERLLKADGIVAHGPKIKSVGENARFLQSLAETHGSVGAFFANWKRADYCDNLRIVQKGGSRLGGKTGQVALRRIGMDTPIFSSDVLEALKVEGIVARMPSSNKDFAAVQVAFDQWHKESGRPFTQISQILAFSVG</sequence>
<dbReference type="GO" id="GO:0008725">
    <property type="term" value="F:DNA-3-methyladenine glycosylase activity"/>
    <property type="evidence" value="ECO:0007669"/>
    <property type="project" value="InterPro"/>
</dbReference>
<gene>
    <name evidence="1" type="ORF">TH30_09515</name>
</gene>
<dbReference type="OrthoDB" id="9795156at2"/>
<dbReference type="Pfam" id="PF03352">
    <property type="entry name" value="Adenine_glyco"/>
    <property type="match status" value="1"/>
</dbReference>
<name>A0A367WX90_9PROT</name>
<evidence type="ECO:0000313" key="1">
    <source>
        <dbReference type="EMBL" id="RCK46063.1"/>
    </source>
</evidence>
<reference evidence="1 2" key="1">
    <citation type="submission" date="2014-07" db="EMBL/GenBank/DDBJ databases">
        <title>Draft genome sequence of Thalassospira profundimaris PR54-5.</title>
        <authorList>
            <person name="Lai Q."/>
            <person name="Shao Z."/>
        </authorList>
    </citation>
    <scope>NUCLEOTIDE SEQUENCE [LARGE SCALE GENOMIC DNA]</scope>
    <source>
        <strain evidence="1 2">PR54-5</strain>
    </source>
</reference>
<dbReference type="InterPro" id="IPR052891">
    <property type="entry name" value="DNA-3mA_glycosylase"/>
</dbReference>
<dbReference type="InterPro" id="IPR005019">
    <property type="entry name" value="Adenine_glyco"/>
</dbReference>
<dbReference type="EMBL" id="JPWI01000005">
    <property type="protein sequence ID" value="RCK46063.1"/>
    <property type="molecule type" value="Genomic_DNA"/>
</dbReference>
<accession>A0A367WX90</accession>
<organism evidence="1 2">
    <name type="scientific">Thalassospira profundimaris</name>
    <dbReference type="NCBI Taxonomy" id="502049"/>
    <lineage>
        <taxon>Bacteria</taxon>
        <taxon>Pseudomonadati</taxon>
        <taxon>Pseudomonadota</taxon>
        <taxon>Alphaproteobacteria</taxon>
        <taxon>Rhodospirillales</taxon>
        <taxon>Thalassospiraceae</taxon>
        <taxon>Thalassospira</taxon>
    </lineage>
</organism>
<comment type="caution">
    <text evidence="1">The sequence shown here is derived from an EMBL/GenBank/DDBJ whole genome shotgun (WGS) entry which is preliminary data.</text>
</comment>
<dbReference type="SUPFAM" id="SSF48150">
    <property type="entry name" value="DNA-glycosylase"/>
    <property type="match status" value="1"/>
</dbReference>
<dbReference type="Gene3D" id="1.10.340.30">
    <property type="entry name" value="Hypothetical protein, domain 2"/>
    <property type="match status" value="1"/>
</dbReference>
<proteinExistence type="predicted"/>
<protein>
    <submittedName>
        <fullName evidence="1">3-methyladenine DNA glycosylase</fullName>
    </submittedName>
</protein>
<dbReference type="PANTHER" id="PTHR30037:SF3">
    <property type="entry name" value="BLR0857 PROTEIN"/>
    <property type="match status" value="1"/>
</dbReference>
<dbReference type="RefSeq" id="WP_114097810.1">
    <property type="nucleotide sequence ID" value="NZ_JPWI01000005.1"/>
</dbReference>